<dbReference type="CDD" id="cd02440">
    <property type="entry name" value="AdoMet_MTases"/>
    <property type="match status" value="1"/>
</dbReference>
<evidence type="ECO:0000259" key="1">
    <source>
        <dbReference type="Pfam" id="PF13847"/>
    </source>
</evidence>
<dbReference type="GO" id="GO:0032259">
    <property type="term" value="P:methylation"/>
    <property type="evidence" value="ECO:0007669"/>
    <property type="project" value="UniProtKB-KW"/>
</dbReference>
<keyword evidence="2" id="KW-0489">Methyltransferase</keyword>
<accession>A0ABS6DZ39</accession>
<protein>
    <submittedName>
        <fullName evidence="2">Class I SAM-dependent methyltransferase</fullName>
    </submittedName>
</protein>
<keyword evidence="3" id="KW-1185">Reference proteome</keyword>
<dbReference type="InterPro" id="IPR025714">
    <property type="entry name" value="Methyltranfer_dom"/>
</dbReference>
<dbReference type="PANTHER" id="PTHR43861">
    <property type="entry name" value="TRANS-ACONITATE 2-METHYLTRANSFERASE-RELATED"/>
    <property type="match status" value="1"/>
</dbReference>
<dbReference type="Pfam" id="PF13847">
    <property type="entry name" value="Methyltransf_31"/>
    <property type="match status" value="1"/>
</dbReference>
<proteinExistence type="predicted"/>
<gene>
    <name evidence="2" type="ORF">KQI20_11720</name>
</gene>
<comment type="caution">
    <text evidence="2">The sequence shown here is derived from an EMBL/GenBank/DDBJ whole genome shotgun (WGS) entry which is preliminary data.</text>
</comment>
<sequence>MDYTQFLDPNSINMDYTRIMDICKISYILDRFSIKENDKILDVGTGTGMLIPFVHQHNPKGNIKGIDKSKHMIQIAKEKFKNIENIEFQLADVECDTIKGTFDKIILFSVFPLLENKISTIKKLIENNLSDDGKLLIAHPESRKSLNAYIQTHSPLSTPKLLDIYQQRNIFRQAGLDVEEAFENDRIYYLILHK</sequence>
<feature type="domain" description="Methyltransferase" evidence="1">
    <location>
        <begin position="34"/>
        <end position="154"/>
    </location>
</feature>
<name>A0ABS6DZ39_9FIRM</name>
<dbReference type="EMBL" id="JAHLOQ010000038">
    <property type="protein sequence ID" value="MBU5337110.1"/>
    <property type="molecule type" value="Genomic_DNA"/>
</dbReference>
<evidence type="ECO:0000313" key="3">
    <source>
        <dbReference type="Proteomes" id="UP001196301"/>
    </source>
</evidence>
<evidence type="ECO:0000313" key="2">
    <source>
        <dbReference type="EMBL" id="MBU5337110.1"/>
    </source>
</evidence>
<dbReference type="RefSeq" id="WP_216571360.1">
    <property type="nucleotide sequence ID" value="NZ_JAHLOQ010000038.1"/>
</dbReference>
<keyword evidence="2" id="KW-0808">Transferase</keyword>
<reference evidence="2 3" key="1">
    <citation type="submission" date="2021-06" db="EMBL/GenBank/DDBJ databases">
        <authorList>
            <person name="Sun Q."/>
            <person name="Li D."/>
        </authorList>
    </citation>
    <scope>NUCLEOTIDE SEQUENCE [LARGE SCALE GENOMIC DNA]</scope>
    <source>
        <strain evidence="2 3">N19</strain>
    </source>
</reference>
<dbReference type="GO" id="GO:0008168">
    <property type="term" value="F:methyltransferase activity"/>
    <property type="evidence" value="ECO:0007669"/>
    <property type="project" value="UniProtKB-KW"/>
</dbReference>
<organism evidence="2 3">
    <name type="scientific">Intestinibacter bartlettii</name>
    <dbReference type="NCBI Taxonomy" id="261299"/>
    <lineage>
        <taxon>Bacteria</taxon>
        <taxon>Bacillati</taxon>
        <taxon>Bacillota</taxon>
        <taxon>Clostridia</taxon>
        <taxon>Peptostreptococcales</taxon>
        <taxon>Peptostreptococcaceae</taxon>
        <taxon>Intestinibacter</taxon>
    </lineage>
</organism>
<dbReference type="Proteomes" id="UP001196301">
    <property type="component" value="Unassembled WGS sequence"/>
</dbReference>